<evidence type="ECO:0000313" key="2">
    <source>
        <dbReference type="EMBL" id="GAA4055343.1"/>
    </source>
</evidence>
<sequence>MKQTGLLLLLLCINFSFAQDKETITIPKGIVYNYCDPKVVEKAKKLIAQNLSNSDNNKLLQNTLIIGPELWKRYKDNKKIQAIEKGRVEFHVDNLIIEGKMSQDVEDTKIIWEEFKNEVNQDFTIRKANEQELRYYWSVISFDIDEPLLIVETKEHNYILNILKKDLKLMWLDEAPRLKTEKTIAEKGKKETRIEKIQLLNTDEELKENTSIEDLKFILDRTKLIFEELFKTSTKSGRIFVQFELKKDTNEMRYAVKDEIDEELMKEFEKRINNEKFPNSKKDAVKFQIVFIVNSVSDME</sequence>
<organism evidence="2 3">
    <name type="scientific">Flavobacterium chungnamense</name>
    <dbReference type="NCBI Taxonomy" id="706182"/>
    <lineage>
        <taxon>Bacteria</taxon>
        <taxon>Pseudomonadati</taxon>
        <taxon>Bacteroidota</taxon>
        <taxon>Flavobacteriia</taxon>
        <taxon>Flavobacteriales</taxon>
        <taxon>Flavobacteriaceae</taxon>
        <taxon>Flavobacterium</taxon>
    </lineage>
</organism>
<protein>
    <submittedName>
        <fullName evidence="2">Uncharacterized protein</fullName>
    </submittedName>
</protein>
<dbReference type="RefSeq" id="WP_345094600.1">
    <property type="nucleotide sequence ID" value="NZ_BAABCS010000020.1"/>
</dbReference>
<dbReference type="Proteomes" id="UP001500426">
    <property type="component" value="Unassembled WGS sequence"/>
</dbReference>
<accession>A0ABP7UY03</accession>
<keyword evidence="3" id="KW-1185">Reference proteome</keyword>
<gene>
    <name evidence="2" type="ORF">GCM10022388_22350</name>
</gene>
<proteinExistence type="predicted"/>
<comment type="caution">
    <text evidence="2">The sequence shown here is derived from an EMBL/GenBank/DDBJ whole genome shotgun (WGS) entry which is preliminary data.</text>
</comment>
<dbReference type="EMBL" id="BAABCS010000020">
    <property type="protein sequence ID" value="GAA4055343.1"/>
    <property type="molecule type" value="Genomic_DNA"/>
</dbReference>
<reference evidence="3" key="1">
    <citation type="journal article" date="2019" name="Int. J. Syst. Evol. Microbiol.">
        <title>The Global Catalogue of Microorganisms (GCM) 10K type strain sequencing project: providing services to taxonomists for standard genome sequencing and annotation.</title>
        <authorList>
            <consortium name="The Broad Institute Genomics Platform"/>
            <consortium name="The Broad Institute Genome Sequencing Center for Infectious Disease"/>
            <person name="Wu L."/>
            <person name="Ma J."/>
        </authorList>
    </citation>
    <scope>NUCLEOTIDE SEQUENCE [LARGE SCALE GENOMIC DNA]</scope>
    <source>
        <strain evidence="3">JCM 17068</strain>
    </source>
</reference>
<feature type="signal peptide" evidence="1">
    <location>
        <begin position="1"/>
        <end position="18"/>
    </location>
</feature>
<feature type="chain" id="PRO_5046453527" evidence="1">
    <location>
        <begin position="19"/>
        <end position="300"/>
    </location>
</feature>
<evidence type="ECO:0000256" key="1">
    <source>
        <dbReference type="SAM" id="SignalP"/>
    </source>
</evidence>
<name>A0ABP7UY03_9FLAO</name>
<keyword evidence="1" id="KW-0732">Signal</keyword>
<evidence type="ECO:0000313" key="3">
    <source>
        <dbReference type="Proteomes" id="UP001500426"/>
    </source>
</evidence>